<sequence>MGETIRIQVEGGEMSAYVARPAAAKAPAVVVLQEIFGVNAVMRDITDGLAEQGFLAICPDLFWRIEPGVDITDGTEAEWKKAFALMNAFDAGAGVKDIAATIARIRSDPGCNGRVGAVGFCLGGQLAWLTATRTDADAAVSYYGVGIEGLLDEGANLRKPVMLHVAEADGFVPPPAQAAIREGLAGQPLATIHTYPGRDHAFARVGGEHYHAADAALAGERSLAFLRAHLGSA</sequence>
<dbReference type="Gene3D" id="3.40.50.1820">
    <property type="entry name" value="alpha/beta hydrolase"/>
    <property type="match status" value="1"/>
</dbReference>
<dbReference type="AlphaFoldDB" id="A0A2Z3HWG2"/>
<dbReference type="EMBL" id="CP029479">
    <property type="protein sequence ID" value="AWM78566.1"/>
    <property type="molecule type" value="Genomic_DNA"/>
</dbReference>
<dbReference type="PANTHER" id="PTHR46623">
    <property type="entry name" value="CARBOXYMETHYLENEBUTENOLIDASE-RELATED"/>
    <property type="match status" value="1"/>
</dbReference>
<feature type="domain" description="Dienelactone hydrolase" evidence="1">
    <location>
        <begin position="14"/>
        <end position="229"/>
    </location>
</feature>
<name>A0A2Z3HWG2_9CAUL</name>
<dbReference type="InterPro" id="IPR002925">
    <property type="entry name" value="Dienelactn_hydro"/>
</dbReference>
<dbReference type="RefSeq" id="WP_110451132.1">
    <property type="nucleotide sequence ID" value="NZ_CP029479.1"/>
</dbReference>
<dbReference type="GO" id="GO:0016787">
    <property type="term" value="F:hydrolase activity"/>
    <property type="evidence" value="ECO:0007669"/>
    <property type="project" value="InterPro"/>
</dbReference>
<reference evidence="3" key="1">
    <citation type="submission" date="2018-05" db="EMBL/GenBank/DDBJ databases">
        <title>Genome sequencing of Phenylobacterium sp. HYN0004.</title>
        <authorList>
            <person name="Yi H."/>
            <person name="Baek C."/>
        </authorList>
    </citation>
    <scope>NUCLEOTIDE SEQUENCE [LARGE SCALE GENOMIC DNA]</scope>
    <source>
        <strain evidence="3">HYN0004</strain>
    </source>
</reference>
<evidence type="ECO:0000259" key="1">
    <source>
        <dbReference type="Pfam" id="PF01738"/>
    </source>
</evidence>
<accession>A0A2Z3HWG2</accession>
<evidence type="ECO:0000313" key="2">
    <source>
        <dbReference type="EMBL" id="AWM78566.1"/>
    </source>
</evidence>
<dbReference type="OrthoDB" id="9771666at2"/>
<dbReference type="Pfam" id="PF01738">
    <property type="entry name" value="DLH"/>
    <property type="match status" value="1"/>
</dbReference>
<dbReference type="Proteomes" id="UP000247763">
    <property type="component" value="Chromosome"/>
</dbReference>
<dbReference type="KEGG" id="phb:HYN04_12865"/>
<dbReference type="SUPFAM" id="SSF53474">
    <property type="entry name" value="alpha/beta-Hydrolases"/>
    <property type="match status" value="1"/>
</dbReference>
<keyword evidence="3" id="KW-1185">Reference proteome</keyword>
<dbReference type="InterPro" id="IPR029058">
    <property type="entry name" value="AB_hydrolase_fold"/>
</dbReference>
<dbReference type="PANTHER" id="PTHR46623:SF6">
    <property type="entry name" value="ALPHA_BETA-HYDROLASES SUPERFAMILY PROTEIN"/>
    <property type="match status" value="1"/>
</dbReference>
<organism evidence="2 3">
    <name type="scientific">Phenylobacterium parvum</name>
    <dbReference type="NCBI Taxonomy" id="2201350"/>
    <lineage>
        <taxon>Bacteria</taxon>
        <taxon>Pseudomonadati</taxon>
        <taxon>Pseudomonadota</taxon>
        <taxon>Alphaproteobacteria</taxon>
        <taxon>Caulobacterales</taxon>
        <taxon>Caulobacteraceae</taxon>
        <taxon>Phenylobacterium</taxon>
    </lineage>
</organism>
<evidence type="ECO:0000313" key="3">
    <source>
        <dbReference type="Proteomes" id="UP000247763"/>
    </source>
</evidence>
<proteinExistence type="predicted"/>
<dbReference type="InterPro" id="IPR051049">
    <property type="entry name" value="Dienelactone_hydrolase-like"/>
</dbReference>
<protein>
    <submittedName>
        <fullName evidence="2">Carboxymethylenebutenolidase</fullName>
    </submittedName>
</protein>
<gene>
    <name evidence="2" type="ORF">HYN04_12865</name>
</gene>